<evidence type="ECO:0000313" key="4">
    <source>
        <dbReference type="Proteomes" id="UP000178187"/>
    </source>
</evidence>
<dbReference type="InterPro" id="IPR038765">
    <property type="entry name" value="Papain-like_cys_pep_sf"/>
</dbReference>
<accession>A0A1G1L357</accession>
<reference evidence="3 4" key="1">
    <citation type="journal article" date="2016" name="Nat. Commun.">
        <title>Thousands of microbial genomes shed light on interconnected biogeochemical processes in an aquifer system.</title>
        <authorList>
            <person name="Anantharaman K."/>
            <person name="Brown C.T."/>
            <person name="Hug L.A."/>
            <person name="Sharon I."/>
            <person name="Castelle C.J."/>
            <person name="Probst A.J."/>
            <person name="Thomas B.C."/>
            <person name="Singh A."/>
            <person name="Wilkins M.J."/>
            <person name="Karaoz U."/>
            <person name="Brodie E.L."/>
            <person name="Williams K.H."/>
            <person name="Hubbard S.S."/>
            <person name="Banfield J.F."/>
        </authorList>
    </citation>
    <scope>NUCLEOTIDE SEQUENCE [LARGE SCALE GENOMIC DNA]</scope>
</reference>
<sequence>MKMREPNKTVIARKRRLAGWVDSCRVSPSVIPAKAGIHGSPLNACGDDSLLAHLSNNVLTILRSSSIFVFIATILLSAMSAPAFAEVLGDGWHDVQGEQVTIDEANRFYANGIHTQRNTLETGQFGVNSSTTITPEIENLARALQHDPKLIYDYVHNHIEYMPYYGSMKGTVLTLLDGSGNDFDQASLMIALLRASGYSAQFVIGTQTIPGASLGNWLVVGAGSPGNTFSNRIGNVLSYAGIPYQWAGLGDGTAHVKRAWVKANIDGTDYVFDPGFKSQTSFSPALNDASFVSATN</sequence>
<evidence type="ECO:0000259" key="2">
    <source>
        <dbReference type="Pfam" id="PF01841"/>
    </source>
</evidence>
<name>A0A1G1L357_9BACT</name>
<evidence type="ECO:0000313" key="3">
    <source>
        <dbReference type="EMBL" id="OGW99610.1"/>
    </source>
</evidence>
<dbReference type="Pfam" id="PF01841">
    <property type="entry name" value="Transglut_core"/>
    <property type="match status" value="1"/>
</dbReference>
<dbReference type="EMBL" id="MHFR01000001">
    <property type="protein sequence ID" value="OGW99610.1"/>
    <property type="molecule type" value="Genomic_DNA"/>
</dbReference>
<organism evidence="3 4">
    <name type="scientific">Candidatus Danuiimicrobium aquiferis</name>
    <dbReference type="NCBI Taxonomy" id="1801832"/>
    <lineage>
        <taxon>Bacteria</taxon>
        <taxon>Pseudomonadati</taxon>
        <taxon>Candidatus Omnitrophota</taxon>
        <taxon>Candidatus Danuiimicrobium</taxon>
    </lineage>
</organism>
<evidence type="ECO:0000256" key="1">
    <source>
        <dbReference type="SAM" id="Phobius"/>
    </source>
</evidence>
<protein>
    <recommendedName>
        <fullName evidence="2">Transglutaminase-like domain-containing protein</fullName>
    </recommendedName>
</protein>
<dbReference type="Proteomes" id="UP000178187">
    <property type="component" value="Unassembled WGS sequence"/>
</dbReference>
<comment type="caution">
    <text evidence="3">The sequence shown here is derived from an EMBL/GenBank/DDBJ whole genome shotgun (WGS) entry which is preliminary data.</text>
</comment>
<keyword evidence="1" id="KW-0472">Membrane</keyword>
<dbReference type="Gene3D" id="3.10.620.30">
    <property type="match status" value="1"/>
</dbReference>
<keyword evidence="1" id="KW-0812">Transmembrane</keyword>
<gene>
    <name evidence="3" type="ORF">A3G33_00570</name>
</gene>
<feature type="domain" description="Transglutaminase-like" evidence="2">
    <location>
        <begin position="147"/>
        <end position="208"/>
    </location>
</feature>
<dbReference type="SUPFAM" id="SSF54001">
    <property type="entry name" value="Cysteine proteinases"/>
    <property type="match status" value="1"/>
</dbReference>
<dbReference type="InterPro" id="IPR002931">
    <property type="entry name" value="Transglutaminase-like"/>
</dbReference>
<proteinExistence type="predicted"/>
<feature type="transmembrane region" description="Helical" evidence="1">
    <location>
        <begin position="67"/>
        <end position="85"/>
    </location>
</feature>
<dbReference type="AlphaFoldDB" id="A0A1G1L357"/>
<keyword evidence="1" id="KW-1133">Transmembrane helix</keyword>